<accession>A0ABQ4UM12</accession>
<sequence length="116" mass="11899">MRAWRVAIAVAALYALALQAVLGGASLALSPDPAHVLCRQDAGSDDGPSKARLSHGHPDCCLVAHALNSAAVPPCSVVPVVWPARRAVALTWRPEVMACPRGPPGARACARAPPVA</sequence>
<organism evidence="1 2">
    <name type="scientific">Methylorubrum aminovorans</name>
    <dbReference type="NCBI Taxonomy" id="269069"/>
    <lineage>
        <taxon>Bacteria</taxon>
        <taxon>Pseudomonadati</taxon>
        <taxon>Pseudomonadota</taxon>
        <taxon>Alphaproteobacteria</taxon>
        <taxon>Hyphomicrobiales</taxon>
        <taxon>Methylobacteriaceae</taxon>
        <taxon>Methylorubrum</taxon>
    </lineage>
</organism>
<dbReference type="EMBL" id="BPRC01000032">
    <property type="protein sequence ID" value="GJE67731.1"/>
    <property type="molecule type" value="Genomic_DNA"/>
</dbReference>
<keyword evidence="2" id="KW-1185">Reference proteome</keyword>
<evidence type="ECO:0000313" key="2">
    <source>
        <dbReference type="Proteomes" id="UP001055039"/>
    </source>
</evidence>
<dbReference type="Proteomes" id="UP001055039">
    <property type="component" value="Unassembled WGS sequence"/>
</dbReference>
<evidence type="ECO:0000313" key="1">
    <source>
        <dbReference type="EMBL" id="GJE67731.1"/>
    </source>
</evidence>
<protein>
    <recommendedName>
        <fullName evidence="3">DUF2946 domain-containing protein</fullName>
    </recommendedName>
</protein>
<proteinExistence type="predicted"/>
<gene>
    <name evidence="1" type="ORF">LNAOJCKE_4964</name>
</gene>
<reference evidence="1" key="2">
    <citation type="submission" date="2021-08" db="EMBL/GenBank/DDBJ databases">
        <authorList>
            <person name="Tani A."/>
            <person name="Ola A."/>
            <person name="Ogura Y."/>
            <person name="Katsura K."/>
            <person name="Hayashi T."/>
        </authorList>
    </citation>
    <scope>NUCLEOTIDE SEQUENCE</scope>
    <source>
        <strain evidence="1">NBRC 15686</strain>
    </source>
</reference>
<reference evidence="1" key="1">
    <citation type="journal article" date="2021" name="Front. Microbiol.">
        <title>Comprehensive Comparative Genomics and Phenotyping of Methylobacterium Species.</title>
        <authorList>
            <person name="Alessa O."/>
            <person name="Ogura Y."/>
            <person name="Fujitani Y."/>
            <person name="Takami H."/>
            <person name="Hayashi T."/>
            <person name="Sahin N."/>
            <person name="Tani A."/>
        </authorList>
    </citation>
    <scope>NUCLEOTIDE SEQUENCE</scope>
    <source>
        <strain evidence="1">NBRC 15686</strain>
    </source>
</reference>
<evidence type="ECO:0008006" key="3">
    <source>
        <dbReference type="Google" id="ProtNLM"/>
    </source>
</evidence>
<dbReference type="RefSeq" id="WP_238228670.1">
    <property type="nucleotide sequence ID" value="NZ_BAAADH010000082.1"/>
</dbReference>
<name>A0ABQ4UM12_9HYPH</name>
<comment type="caution">
    <text evidence="1">The sequence shown here is derived from an EMBL/GenBank/DDBJ whole genome shotgun (WGS) entry which is preliminary data.</text>
</comment>